<evidence type="ECO:0000313" key="7">
    <source>
        <dbReference type="Proteomes" id="UP000486602"/>
    </source>
</evidence>
<protein>
    <recommendedName>
        <fullName evidence="2">N-acetylmuramoyl-L-alanine amidase</fullName>
        <ecNumber evidence="2">3.5.1.28</ecNumber>
    </recommendedName>
</protein>
<feature type="transmembrane region" description="Helical" evidence="4">
    <location>
        <begin position="17"/>
        <end position="35"/>
    </location>
</feature>
<keyword evidence="4" id="KW-0472">Membrane</keyword>
<dbReference type="InterPro" id="IPR050695">
    <property type="entry name" value="N-acetylmuramoyl_amidase_3"/>
</dbReference>
<comment type="catalytic activity">
    <reaction evidence="1">
        <text>Hydrolyzes the link between N-acetylmuramoyl residues and L-amino acid residues in certain cell-wall glycopeptides.</text>
        <dbReference type="EC" id="3.5.1.28"/>
    </reaction>
</comment>
<gene>
    <name evidence="6" type="ORF">G3O08_12615</name>
</gene>
<dbReference type="GO" id="GO:0008745">
    <property type="term" value="F:N-acetylmuramoyl-L-alanine amidase activity"/>
    <property type="evidence" value="ECO:0007669"/>
    <property type="project" value="UniProtKB-EC"/>
</dbReference>
<dbReference type="SUPFAM" id="SSF53187">
    <property type="entry name" value="Zn-dependent exopeptidases"/>
    <property type="match status" value="1"/>
</dbReference>
<dbReference type="SMART" id="SM00646">
    <property type="entry name" value="Ami_3"/>
    <property type="match status" value="1"/>
</dbReference>
<keyword evidence="3" id="KW-0378">Hydrolase</keyword>
<dbReference type="GO" id="GO:0009253">
    <property type="term" value="P:peptidoglycan catabolic process"/>
    <property type="evidence" value="ECO:0007669"/>
    <property type="project" value="InterPro"/>
</dbReference>
<dbReference type="EC" id="3.5.1.28" evidence="2"/>
<dbReference type="AlphaFoldDB" id="A0A7K3WS54"/>
<accession>A0A7K3WS54</accession>
<proteinExistence type="predicted"/>
<name>A0A7K3WS54_9FLAO</name>
<evidence type="ECO:0000259" key="5">
    <source>
        <dbReference type="SMART" id="SM00646"/>
    </source>
</evidence>
<organism evidence="6 7">
    <name type="scientific">Cryomorpha ignava</name>
    <dbReference type="NCBI Taxonomy" id="101383"/>
    <lineage>
        <taxon>Bacteria</taxon>
        <taxon>Pseudomonadati</taxon>
        <taxon>Bacteroidota</taxon>
        <taxon>Flavobacteriia</taxon>
        <taxon>Flavobacteriales</taxon>
        <taxon>Cryomorphaceae</taxon>
        <taxon>Cryomorpha</taxon>
    </lineage>
</organism>
<dbReference type="CDD" id="cd02696">
    <property type="entry name" value="MurNAc-LAA"/>
    <property type="match status" value="1"/>
</dbReference>
<keyword evidence="4" id="KW-0812">Transmembrane</keyword>
<dbReference type="PANTHER" id="PTHR30404:SF0">
    <property type="entry name" value="N-ACETYLMURAMOYL-L-ALANINE AMIDASE AMIC"/>
    <property type="match status" value="1"/>
</dbReference>
<comment type="caution">
    <text evidence="6">The sequence shown here is derived from an EMBL/GenBank/DDBJ whole genome shotgun (WGS) entry which is preliminary data.</text>
</comment>
<evidence type="ECO:0000256" key="1">
    <source>
        <dbReference type="ARBA" id="ARBA00001561"/>
    </source>
</evidence>
<evidence type="ECO:0000256" key="2">
    <source>
        <dbReference type="ARBA" id="ARBA00011901"/>
    </source>
</evidence>
<keyword evidence="7" id="KW-1185">Reference proteome</keyword>
<dbReference type="GO" id="GO:0030288">
    <property type="term" value="C:outer membrane-bounded periplasmic space"/>
    <property type="evidence" value="ECO:0007669"/>
    <property type="project" value="TreeGrafter"/>
</dbReference>
<reference evidence="6 7" key="1">
    <citation type="submission" date="2020-02" db="EMBL/GenBank/DDBJ databases">
        <title>Out from the shadows clarifying the taxonomy of the family Cryomorphaceae and related taxa by utilizing the GTDB taxonomic framework.</title>
        <authorList>
            <person name="Bowman J.P."/>
        </authorList>
    </citation>
    <scope>NUCLEOTIDE SEQUENCE [LARGE SCALE GENOMIC DNA]</scope>
    <source>
        <strain evidence="6 7">QSSC 1-22</strain>
    </source>
</reference>
<dbReference type="FunFam" id="3.40.630.40:FF:000005">
    <property type="entry name" value="N-acetylmuramoyl-L-alanine amidase (AmiA)"/>
    <property type="match status" value="1"/>
</dbReference>
<dbReference type="Gene3D" id="3.40.630.40">
    <property type="entry name" value="Zn-dependent exopeptidases"/>
    <property type="match status" value="1"/>
</dbReference>
<evidence type="ECO:0000256" key="4">
    <source>
        <dbReference type="SAM" id="Phobius"/>
    </source>
</evidence>
<keyword evidence="4" id="KW-1133">Transmembrane helix</keyword>
<sequence length="390" mass="43621">MDVKIQLSKWSKKRPQFIIAIILFSGIILIASTVPKKTSKGVITRVVIDAGHGGKDPGNLGTGRNKVTEKTIALNVSLKVGAYIKEAFPDVEVYYTRDDDTFIPLHERTKFANTKDADLFISIHCDAFTRESAKGTGTYVMGAAKTEANLRMAQKENKAMLLEENLDENYGGFDPNSPEGLIELSLRQNAHIHQSLKFAKEVQDQMRDRVGRIDRGVRQAPYWVISFTTMPSVLVELGFLTNKEEEDFLISDQGQDYTASAIYRAFKTYKTTMEILDEAQPEKVENDKSKEAIQPNSETNTPKGVIFKVQLLSSSAKVELKPGNFKGLENVIEYEDNGMYKYLYGSTSTYEGAKNLQKGARQSGYKGAFVVAFDEHNNRIALEKALKLTN</sequence>
<dbReference type="InterPro" id="IPR002508">
    <property type="entry name" value="MurNAc-LAA_cat"/>
</dbReference>
<feature type="domain" description="MurNAc-LAA" evidence="5">
    <location>
        <begin position="109"/>
        <end position="267"/>
    </location>
</feature>
<dbReference type="EMBL" id="JAAGVY010000024">
    <property type="protein sequence ID" value="NEN24348.1"/>
    <property type="molecule type" value="Genomic_DNA"/>
</dbReference>
<dbReference type="Pfam" id="PF01520">
    <property type="entry name" value="Amidase_3"/>
    <property type="match status" value="1"/>
</dbReference>
<dbReference type="PANTHER" id="PTHR30404">
    <property type="entry name" value="N-ACETYLMURAMOYL-L-ALANINE AMIDASE"/>
    <property type="match status" value="1"/>
</dbReference>
<dbReference type="Proteomes" id="UP000486602">
    <property type="component" value="Unassembled WGS sequence"/>
</dbReference>
<evidence type="ECO:0000313" key="6">
    <source>
        <dbReference type="EMBL" id="NEN24348.1"/>
    </source>
</evidence>
<evidence type="ECO:0000256" key="3">
    <source>
        <dbReference type="ARBA" id="ARBA00022801"/>
    </source>
</evidence>
<dbReference type="RefSeq" id="WP_163285741.1">
    <property type="nucleotide sequence ID" value="NZ_JAAGVY010000024.1"/>
</dbReference>